<keyword evidence="1" id="KW-1133">Transmembrane helix</keyword>
<dbReference type="AlphaFoldDB" id="A0A645DD67"/>
<keyword evidence="1" id="KW-0812">Transmembrane</keyword>
<accession>A0A645DD67</accession>
<keyword evidence="1" id="KW-0472">Membrane</keyword>
<protein>
    <submittedName>
        <fullName evidence="2">Uncharacterized protein</fullName>
    </submittedName>
</protein>
<feature type="transmembrane region" description="Helical" evidence="1">
    <location>
        <begin position="6"/>
        <end position="26"/>
    </location>
</feature>
<proteinExistence type="predicted"/>
<evidence type="ECO:0000256" key="1">
    <source>
        <dbReference type="SAM" id="Phobius"/>
    </source>
</evidence>
<gene>
    <name evidence="2" type="ORF">SDC9_134430</name>
</gene>
<evidence type="ECO:0000313" key="2">
    <source>
        <dbReference type="EMBL" id="MPM87334.1"/>
    </source>
</evidence>
<comment type="caution">
    <text evidence="2">The sequence shown here is derived from an EMBL/GenBank/DDBJ whole genome shotgun (WGS) entry which is preliminary data.</text>
</comment>
<organism evidence="2">
    <name type="scientific">bioreactor metagenome</name>
    <dbReference type="NCBI Taxonomy" id="1076179"/>
    <lineage>
        <taxon>unclassified sequences</taxon>
        <taxon>metagenomes</taxon>
        <taxon>ecological metagenomes</taxon>
    </lineage>
</organism>
<name>A0A645DD67_9ZZZZ</name>
<reference evidence="2" key="1">
    <citation type="submission" date="2019-08" db="EMBL/GenBank/DDBJ databases">
        <authorList>
            <person name="Kucharzyk K."/>
            <person name="Murdoch R.W."/>
            <person name="Higgins S."/>
            <person name="Loffler F."/>
        </authorList>
    </citation>
    <scope>NUCLEOTIDE SEQUENCE</scope>
</reference>
<sequence length="37" mass="4055">MTTLQIMTIEATMAGLIFGGVLAVPVTHMLSKIFDRF</sequence>
<dbReference type="EMBL" id="VSSQ01035177">
    <property type="protein sequence ID" value="MPM87334.1"/>
    <property type="molecule type" value="Genomic_DNA"/>
</dbReference>